<dbReference type="InterPro" id="IPR023404">
    <property type="entry name" value="rSAM_horseshoe"/>
</dbReference>
<dbReference type="SFLD" id="SFLDS00029">
    <property type="entry name" value="Radical_SAM"/>
    <property type="match status" value="1"/>
</dbReference>
<dbReference type="InterPro" id="IPR058240">
    <property type="entry name" value="rSAM_sf"/>
</dbReference>
<dbReference type="InterPro" id="IPR007197">
    <property type="entry name" value="rSAM"/>
</dbReference>
<evidence type="ECO:0000259" key="1">
    <source>
        <dbReference type="PROSITE" id="PS51918"/>
    </source>
</evidence>
<dbReference type="InterPro" id="IPR023995">
    <property type="entry name" value="HemZ"/>
</dbReference>
<dbReference type="PANTHER" id="PTHR13932">
    <property type="entry name" value="COPROPORPHYRINIGEN III OXIDASE"/>
    <property type="match status" value="1"/>
</dbReference>
<dbReference type="Pfam" id="PF04055">
    <property type="entry name" value="Radical_SAM"/>
    <property type="match status" value="1"/>
</dbReference>
<feature type="domain" description="Radical SAM core" evidence="1">
    <location>
        <begin position="153"/>
        <end position="397"/>
    </location>
</feature>
<protein>
    <submittedName>
        <fullName evidence="2">Coproporphyrinogen dehydrogenase HemZ</fullName>
    </submittedName>
</protein>
<dbReference type="GO" id="GO:0005737">
    <property type="term" value="C:cytoplasm"/>
    <property type="evidence" value="ECO:0007669"/>
    <property type="project" value="TreeGrafter"/>
</dbReference>
<name>R6XW24_9FIRM</name>
<dbReference type="Gene3D" id="3.80.30.20">
    <property type="entry name" value="tm_1862 like domain"/>
    <property type="match status" value="1"/>
</dbReference>
<dbReference type="AlphaFoldDB" id="R6XW24"/>
<proteinExistence type="predicted"/>
<dbReference type="EMBL" id="CBGL010000037">
    <property type="protein sequence ID" value="CDD10467.1"/>
    <property type="molecule type" value="Genomic_DNA"/>
</dbReference>
<dbReference type="CDD" id="cd01335">
    <property type="entry name" value="Radical_SAM"/>
    <property type="match status" value="1"/>
</dbReference>
<gene>
    <name evidence="2" type="ORF">BN587_02015</name>
</gene>
<organism evidence="2 3">
    <name type="scientific">Phascolarctobacterium succinatutens CAG:287</name>
    <dbReference type="NCBI Taxonomy" id="1263101"/>
    <lineage>
        <taxon>Bacteria</taxon>
        <taxon>Bacillati</taxon>
        <taxon>Bacillota</taxon>
        <taxon>Negativicutes</taxon>
        <taxon>Acidaminococcales</taxon>
        <taxon>Acidaminococcaceae</taxon>
        <taxon>Phascolarctobacterium</taxon>
    </lineage>
</organism>
<reference evidence="2" key="1">
    <citation type="submission" date="2012-11" db="EMBL/GenBank/DDBJ databases">
        <title>Dependencies among metagenomic species, viruses, plasmids and units of genetic variation.</title>
        <authorList>
            <person name="Nielsen H.B."/>
            <person name="Almeida M."/>
            <person name="Juncker A.S."/>
            <person name="Rasmussen S."/>
            <person name="Li J."/>
            <person name="Sunagawa S."/>
            <person name="Plichta D."/>
            <person name="Gautier L."/>
            <person name="Le Chatelier E."/>
            <person name="Peletier E."/>
            <person name="Bonde I."/>
            <person name="Nielsen T."/>
            <person name="Manichanh C."/>
            <person name="Arumugam M."/>
            <person name="Batto J."/>
            <person name="Santos M.B.Q.D."/>
            <person name="Blom N."/>
            <person name="Borruel N."/>
            <person name="Burgdorf K.S."/>
            <person name="Boumezbeur F."/>
            <person name="Casellas F."/>
            <person name="Dore J."/>
            <person name="Guarner F."/>
            <person name="Hansen T."/>
            <person name="Hildebrand F."/>
            <person name="Kaas R.S."/>
            <person name="Kennedy S."/>
            <person name="Kristiansen K."/>
            <person name="Kultima J.R."/>
            <person name="Leonard P."/>
            <person name="Levenez F."/>
            <person name="Lund O."/>
            <person name="Moumen B."/>
            <person name="Le Paslier D."/>
            <person name="Pons N."/>
            <person name="Pedersen O."/>
            <person name="Prifti E."/>
            <person name="Qin J."/>
            <person name="Raes J."/>
            <person name="Tap J."/>
            <person name="Tims S."/>
            <person name="Ussery D.W."/>
            <person name="Yamada T."/>
            <person name="MetaHit consortium"/>
            <person name="Renault P."/>
            <person name="Sicheritz-Ponten T."/>
            <person name="Bork P."/>
            <person name="Wang J."/>
            <person name="Brunak S."/>
            <person name="Ehrlich S.D."/>
        </authorList>
    </citation>
    <scope>NUCLEOTIDE SEQUENCE [LARGE SCALE GENOMIC DNA]</scope>
</reference>
<dbReference type="GO" id="GO:0003824">
    <property type="term" value="F:catalytic activity"/>
    <property type="evidence" value="ECO:0007669"/>
    <property type="project" value="InterPro"/>
</dbReference>
<dbReference type="PANTHER" id="PTHR13932:SF1">
    <property type="entry name" value="OXYGEN-INDEPENDENT COPROPORPHYRINOGEN-III OXIDASE-LIKE PROTEIN HEMZ"/>
    <property type="match status" value="1"/>
</dbReference>
<comment type="caution">
    <text evidence="2">The sequence shown here is derived from an EMBL/GenBank/DDBJ whole genome shotgun (WGS) entry which is preliminary data.</text>
</comment>
<dbReference type="SFLD" id="SFLDG01065">
    <property type="entry name" value="anaerobic_coproporphyrinogen-I"/>
    <property type="match status" value="1"/>
</dbReference>
<dbReference type="RefSeq" id="WP_021721047.1">
    <property type="nucleotide sequence ID" value="NZ_FR892822.1"/>
</dbReference>
<dbReference type="SFLD" id="SFLDG01082">
    <property type="entry name" value="B12-binding_domain_containing"/>
    <property type="match status" value="1"/>
</dbReference>
<dbReference type="GO" id="GO:0006779">
    <property type="term" value="P:porphyrin-containing compound biosynthetic process"/>
    <property type="evidence" value="ECO:0007669"/>
    <property type="project" value="TreeGrafter"/>
</dbReference>
<evidence type="ECO:0000313" key="2">
    <source>
        <dbReference type="EMBL" id="CDD10467.1"/>
    </source>
</evidence>
<dbReference type="InterPro" id="IPR006638">
    <property type="entry name" value="Elp3/MiaA/NifB-like_rSAM"/>
</dbReference>
<evidence type="ECO:0000313" key="3">
    <source>
        <dbReference type="Proteomes" id="UP000014937"/>
    </source>
</evidence>
<dbReference type="Proteomes" id="UP000014937">
    <property type="component" value="Unassembled WGS sequence"/>
</dbReference>
<sequence>MRFFCLHNTLELDAARPVSDMAAFFDYQPAPSVVLTLTLARERGCVSACLQGAEQSFTASEPCSEAAASGEITRCVKLVVLKVFAELTGLQPKLPWGILTGVRPTKLAHKLLDSGVAAAALPEYLSENYLLPMAQGKLLTDIALKQKHILSDSTRLTDTGIYIGVPYCPSRCSYCSFPAGIVPQNEESQQNFVNMIEQDLQNVVQLTGMHSLRVKSLYIGGGTPTSLSDKVFARLLQAVERKLLQSNCEGLQHLREFTVEAGRPDCFSAAKLAAMEAAGVNRISVNPQSFHDKTLQLIGRRHSVRDFYNAYELVRKSQIPVVNVDLIIGLPQETEQEIAYSLEQAVKLAPENLTVHTLTLKRSAPLFQKQEQAVLTTQAAEKMVQRAAEMAAAIGLEPYYLYRQHYMLGHLANIGYAKPGTESIYNIQMMEERHPVIGVGPASASKVPLPDGHHLHKLNMPKNVAVYGARLQELAERRRDLFNIEGTDL</sequence>
<dbReference type="HOGENOM" id="CLU_029256_0_0_9"/>
<dbReference type="SMART" id="SM00729">
    <property type="entry name" value="Elp3"/>
    <property type="match status" value="1"/>
</dbReference>
<dbReference type="SFLD" id="SFLDF00310">
    <property type="entry name" value="oxygen-independent_coproporphy"/>
    <property type="match status" value="1"/>
</dbReference>
<dbReference type="SUPFAM" id="SSF102114">
    <property type="entry name" value="Radical SAM enzymes"/>
    <property type="match status" value="1"/>
</dbReference>
<dbReference type="InterPro" id="IPR034505">
    <property type="entry name" value="Coproporphyrinogen-III_oxidase"/>
</dbReference>
<dbReference type="GO" id="GO:0051539">
    <property type="term" value="F:4 iron, 4 sulfur cluster binding"/>
    <property type="evidence" value="ECO:0007669"/>
    <property type="project" value="TreeGrafter"/>
</dbReference>
<dbReference type="PROSITE" id="PS51918">
    <property type="entry name" value="RADICAL_SAM"/>
    <property type="match status" value="1"/>
</dbReference>
<dbReference type="NCBIfam" id="TIGR03994">
    <property type="entry name" value="rSAM_HemZ"/>
    <property type="match status" value="1"/>
</dbReference>
<accession>R6XW24</accession>